<keyword evidence="4 7" id="KW-0812">Transmembrane</keyword>
<evidence type="ECO:0000256" key="1">
    <source>
        <dbReference type="ARBA" id="ARBA00004651"/>
    </source>
</evidence>
<evidence type="ECO:0000256" key="6">
    <source>
        <dbReference type="ARBA" id="ARBA00023136"/>
    </source>
</evidence>
<dbReference type="RefSeq" id="WP_256304402.1">
    <property type="nucleotide sequence ID" value="NZ_JANFYS010000025.1"/>
</dbReference>
<dbReference type="GO" id="GO:0022857">
    <property type="term" value="F:transmembrane transporter activity"/>
    <property type="evidence" value="ECO:0007669"/>
    <property type="project" value="InterPro"/>
</dbReference>
<dbReference type="Proteomes" id="UP001204562">
    <property type="component" value="Unassembled WGS sequence"/>
</dbReference>
<accession>A0AAW5JRX8</accession>
<dbReference type="Gene3D" id="1.20.1250.20">
    <property type="entry name" value="MFS general substrate transporter like domains"/>
    <property type="match status" value="2"/>
</dbReference>
<dbReference type="InterPro" id="IPR011701">
    <property type="entry name" value="MFS"/>
</dbReference>
<evidence type="ECO:0000256" key="3">
    <source>
        <dbReference type="ARBA" id="ARBA00022475"/>
    </source>
</evidence>
<feature type="transmembrane region" description="Helical" evidence="7">
    <location>
        <begin position="316"/>
        <end position="338"/>
    </location>
</feature>
<sequence>MAAQKTKRSKVLTLILMILAMNTIYVLPYLMYSFYTPLQEAMGLVGRDADYGRLLNVYGMANIILYLPGGWIADKFDAKKLLVFSMVGTGILGLWEATWPSYTLLMVIHVMFAITTVLTFWSSSVKCVNMLADSGEQGSMFGSLEAGRGVVGLVLTTVYVGIYNMFASDSSKAMSLIVAFVSIVMIAVGIVLALLMPKTNTAESTNATLLESIKAMGIAFKQPITYVLAGLIFCGSMTLAATSYFAPYLQNVCGLPVNIGVTFASYNKIICQLIAASLAAVLATKLGRSSKPMIGAGIVAIICFAGMVILPASAAVMWPMLAIMIVATMMIYVFRALYYATVDEAGTPKHIVGSIIGIASLIGFLPDTFYTTLCGSWLDADPIGGFKNIFISCACAAALGLVCAFIAERLIAKNRTASK</sequence>
<dbReference type="AlphaFoldDB" id="A0AAW5JRX8"/>
<evidence type="ECO:0000256" key="4">
    <source>
        <dbReference type="ARBA" id="ARBA00022692"/>
    </source>
</evidence>
<keyword evidence="3" id="KW-1003">Cell membrane</keyword>
<keyword evidence="6 7" id="KW-0472">Membrane</keyword>
<dbReference type="InterPro" id="IPR050171">
    <property type="entry name" value="MFS_Transporters"/>
</dbReference>
<feature type="transmembrane region" description="Helical" evidence="7">
    <location>
        <begin position="146"/>
        <end position="167"/>
    </location>
</feature>
<gene>
    <name evidence="9" type="ORF">NE579_11830</name>
</gene>
<feature type="transmembrane region" description="Helical" evidence="7">
    <location>
        <begin position="12"/>
        <end position="35"/>
    </location>
</feature>
<feature type="transmembrane region" description="Helical" evidence="7">
    <location>
        <begin position="104"/>
        <end position="125"/>
    </location>
</feature>
<feature type="transmembrane region" description="Helical" evidence="7">
    <location>
        <begin position="173"/>
        <end position="195"/>
    </location>
</feature>
<organism evidence="9 10">
    <name type="scientific">Intestinimonas massiliensis</name>
    <name type="common">ex Afouda et al. 2020</name>
    <dbReference type="NCBI Taxonomy" id="1673721"/>
    <lineage>
        <taxon>Bacteria</taxon>
        <taxon>Bacillati</taxon>
        <taxon>Bacillota</taxon>
        <taxon>Clostridia</taxon>
        <taxon>Eubacteriales</taxon>
        <taxon>Intestinimonas</taxon>
    </lineage>
</organism>
<dbReference type="InterPro" id="IPR036259">
    <property type="entry name" value="MFS_trans_sf"/>
</dbReference>
<evidence type="ECO:0000313" key="10">
    <source>
        <dbReference type="Proteomes" id="UP001204562"/>
    </source>
</evidence>
<evidence type="ECO:0000256" key="2">
    <source>
        <dbReference type="ARBA" id="ARBA00022448"/>
    </source>
</evidence>
<dbReference type="CDD" id="cd06174">
    <property type="entry name" value="MFS"/>
    <property type="match status" value="1"/>
</dbReference>
<evidence type="ECO:0000256" key="7">
    <source>
        <dbReference type="SAM" id="Phobius"/>
    </source>
</evidence>
<dbReference type="PROSITE" id="PS50850">
    <property type="entry name" value="MFS"/>
    <property type="match status" value="1"/>
</dbReference>
<feature type="domain" description="Major facilitator superfamily (MFS) profile" evidence="8">
    <location>
        <begin position="1"/>
        <end position="412"/>
    </location>
</feature>
<comment type="subcellular location">
    <subcellularLocation>
        <location evidence="1">Cell membrane</location>
        <topology evidence="1">Multi-pass membrane protein</topology>
    </subcellularLocation>
</comment>
<keyword evidence="2" id="KW-0813">Transport</keyword>
<evidence type="ECO:0000313" key="9">
    <source>
        <dbReference type="EMBL" id="MCQ4771145.1"/>
    </source>
</evidence>
<feature type="transmembrane region" description="Helical" evidence="7">
    <location>
        <begin position="55"/>
        <end position="74"/>
    </location>
</feature>
<feature type="transmembrane region" description="Helical" evidence="7">
    <location>
        <begin position="389"/>
        <end position="411"/>
    </location>
</feature>
<feature type="transmembrane region" description="Helical" evidence="7">
    <location>
        <begin position="81"/>
        <end position="98"/>
    </location>
</feature>
<name>A0AAW5JRX8_9FIRM</name>
<feature type="transmembrane region" description="Helical" evidence="7">
    <location>
        <begin position="266"/>
        <end position="286"/>
    </location>
</feature>
<dbReference type="Pfam" id="PF07690">
    <property type="entry name" value="MFS_1"/>
    <property type="match status" value="1"/>
</dbReference>
<protein>
    <submittedName>
        <fullName evidence="9">MFS transporter</fullName>
    </submittedName>
</protein>
<evidence type="ECO:0000256" key="5">
    <source>
        <dbReference type="ARBA" id="ARBA00022989"/>
    </source>
</evidence>
<dbReference type="PANTHER" id="PTHR23517">
    <property type="entry name" value="RESISTANCE PROTEIN MDTM, PUTATIVE-RELATED-RELATED"/>
    <property type="match status" value="1"/>
</dbReference>
<evidence type="ECO:0000259" key="8">
    <source>
        <dbReference type="PROSITE" id="PS50850"/>
    </source>
</evidence>
<reference evidence="9" key="1">
    <citation type="submission" date="2022-06" db="EMBL/GenBank/DDBJ databases">
        <title>Isolation of gut microbiota from human fecal samples.</title>
        <authorList>
            <person name="Pamer E.G."/>
            <person name="Barat B."/>
            <person name="Waligurski E."/>
            <person name="Medina S."/>
            <person name="Paddock L."/>
            <person name="Mostad J."/>
        </authorList>
    </citation>
    <scope>NUCLEOTIDE SEQUENCE</scope>
    <source>
        <strain evidence="9">DFI.9.91</strain>
    </source>
</reference>
<feature type="transmembrane region" description="Helical" evidence="7">
    <location>
        <begin position="350"/>
        <end position="369"/>
    </location>
</feature>
<keyword evidence="5 7" id="KW-1133">Transmembrane helix</keyword>
<proteinExistence type="predicted"/>
<feature type="transmembrane region" description="Helical" evidence="7">
    <location>
        <begin position="224"/>
        <end position="246"/>
    </location>
</feature>
<dbReference type="SUPFAM" id="SSF103473">
    <property type="entry name" value="MFS general substrate transporter"/>
    <property type="match status" value="1"/>
</dbReference>
<dbReference type="GO" id="GO:0005886">
    <property type="term" value="C:plasma membrane"/>
    <property type="evidence" value="ECO:0007669"/>
    <property type="project" value="UniProtKB-SubCell"/>
</dbReference>
<dbReference type="EMBL" id="JANFYS010000025">
    <property type="protein sequence ID" value="MCQ4771145.1"/>
    <property type="molecule type" value="Genomic_DNA"/>
</dbReference>
<dbReference type="InterPro" id="IPR020846">
    <property type="entry name" value="MFS_dom"/>
</dbReference>
<comment type="caution">
    <text evidence="9">The sequence shown here is derived from an EMBL/GenBank/DDBJ whole genome shotgun (WGS) entry which is preliminary data.</text>
</comment>
<feature type="transmembrane region" description="Helical" evidence="7">
    <location>
        <begin position="293"/>
        <end position="310"/>
    </location>
</feature>